<evidence type="ECO:0000313" key="2">
    <source>
        <dbReference type="Proteomes" id="UP000499080"/>
    </source>
</evidence>
<dbReference type="EMBL" id="BGPR01013042">
    <property type="protein sequence ID" value="GBN58994.1"/>
    <property type="molecule type" value="Genomic_DNA"/>
</dbReference>
<sequence>MVVVDRFPETKFRVANLSSFARDSLNWCGVETGLSVTISRSNKVVEPQLSTSTRIATTFITGTENHVQRESEAGGCVVRMVIKSYQSYSNPIPWD</sequence>
<protein>
    <submittedName>
        <fullName evidence="1">Uncharacterized protein</fullName>
    </submittedName>
</protein>
<comment type="caution">
    <text evidence="1">The sequence shown here is derived from an EMBL/GenBank/DDBJ whole genome shotgun (WGS) entry which is preliminary data.</text>
</comment>
<reference evidence="1 2" key="1">
    <citation type="journal article" date="2019" name="Sci. Rep.">
        <title>Orb-weaving spider Araneus ventricosus genome elucidates the spidroin gene catalogue.</title>
        <authorList>
            <person name="Kono N."/>
            <person name="Nakamura H."/>
            <person name="Ohtoshi R."/>
            <person name="Moran D.A.P."/>
            <person name="Shinohara A."/>
            <person name="Yoshida Y."/>
            <person name="Fujiwara M."/>
            <person name="Mori M."/>
            <person name="Tomita M."/>
            <person name="Arakawa K."/>
        </authorList>
    </citation>
    <scope>NUCLEOTIDE SEQUENCE [LARGE SCALE GENOMIC DNA]</scope>
</reference>
<dbReference type="Proteomes" id="UP000499080">
    <property type="component" value="Unassembled WGS sequence"/>
</dbReference>
<proteinExistence type="predicted"/>
<gene>
    <name evidence="1" type="ORF">AVEN_182950_1</name>
</gene>
<keyword evidence="2" id="KW-1185">Reference proteome</keyword>
<accession>A0A4Y2Q6E7</accession>
<dbReference type="AlphaFoldDB" id="A0A4Y2Q6E7"/>
<evidence type="ECO:0000313" key="1">
    <source>
        <dbReference type="EMBL" id="GBN58994.1"/>
    </source>
</evidence>
<organism evidence="1 2">
    <name type="scientific">Araneus ventricosus</name>
    <name type="common">Orbweaver spider</name>
    <name type="synonym">Epeira ventricosa</name>
    <dbReference type="NCBI Taxonomy" id="182803"/>
    <lineage>
        <taxon>Eukaryota</taxon>
        <taxon>Metazoa</taxon>
        <taxon>Ecdysozoa</taxon>
        <taxon>Arthropoda</taxon>
        <taxon>Chelicerata</taxon>
        <taxon>Arachnida</taxon>
        <taxon>Araneae</taxon>
        <taxon>Araneomorphae</taxon>
        <taxon>Entelegynae</taxon>
        <taxon>Araneoidea</taxon>
        <taxon>Araneidae</taxon>
        <taxon>Araneus</taxon>
    </lineage>
</organism>
<name>A0A4Y2Q6E7_ARAVE</name>